<evidence type="ECO:0000256" key="14">
    <source>
        <dbReference type="SAM" id="Phobius"/>
    </source>
</evidence>
<evidence type="ECO:0000256" key="4">
    <source>
        <dbReference type="ARBA" id="ARBA00022516"/>
    </source>
</evidence>
<comment type="similarity">
    <text evidence="2">Belongs to the GPC1 family.</text>
</comment>
<evidence type="ECO:0000256" key="5">
    <source>
        <dbReference type="ARBA" id="ARBA00022679"/>
    </source>
</evidence>
<keyword evidence="10" id="KW-0594">Phospholipid biosynthesis</keyword>
<protein>
    <recommendedName>
        <fullName evidence="3">Glycerophosphocholine acyltransferase 1</fullName>
    </recommendedName>
</protein>
<gene>
    <name evidence="15" type="ORF">DFA_00772</name>
</gene>
<feature type="compositionally biased region" description="Low complexity" evidence="13">
    <location>
        <begin position="9"/>
        <end position="48"/>
    </location>
</feature>
<keyword evidence="8" id="KW-0443">Lipid metabolism</keyword>
<evidence type="ECO:0000256" key="3">
    <source>
        <dbReference type="ARBA" id="ARBA00019082"/>
    </source>
</evidence>
<organism evidence="15 16">
    <name type="scientific">Cavenderia fasciculata</name>
    <name type="common">Slime mold</name>
    <name type="synonym">Dictyostelium fasciculatum</name>
    <dbReference type="NCBI Taxonomy" id="261658"/>
    <lineage>
        <taxon>Eukaryota</taxon>
        <taxon>Amoebozoa</taxon>
        <taxon>Evosea</taxon>
        <taxon>Eumycetozoa</taxon>
        <taxon>Dictyostelia</taxon>
        <taxon>Acytosteliales</taxon>
        <taxon>Cavenderiaceae</taxon>
        <taxon>Cavenderia</taxon>
    </lineage>
</organism>
<evidence type="ECO:0000256" key="8">
    <source>
        <dbReference type="ARBA" id="ARBA00023098"/>
    </source>
</evidence>
<dbReference type="InterPro" id="IPR021261">
    <property type="entry name" value="GPCAT"/>
</dbReference>
<feature type="transmembrane region" description="Helical" evidence="14">
    <location>
        <begin position="311"/>
        <end position="331"/>
    </location>
</feature>
<dbReference type="AlphaFoldDB" id="F4PTS6"/>
<evidence type="ECO:0000256" key="6">
    <source>
        <dbReference type="ARBA" id="ARBA00022692"/>
    </source>
</evidence>
<evidence type="ECO:0000256" key="1">
    <source>
        <dbReference type="ARBA" id="ARBA00004141"/>
    </source>
</evidence>
<keyword evidence="7 14" id="KW-1133">Transmembrane helix</keyword>
<keyword evidence="4" id="KW-0444">Lipid biosynthesis</keyword>
<keyword evidence="11" id="KW-1208">Phospholipid metabolism</keyword>
<feature type="transmembrane region" description="Helical" evidence="14">
    <location>
        <begin position="283"/>
        <end position="305"/>
    </location>
</feature>
<dbReference type="OMA" id="CVISFIC"/>
<dbReference type="PANTHER" id="PTHR31201">
    <property type="entry name" value="OS01G0585100 PROTEIN"/>
    <property type="match status" value="1"/>
</dbReference>
<keyword evidence="9 14" id="KW-0472">Membrane</keyword>
<evidence type="ECO:0000256" key="7">
    <source>
        <dbReference type="ARBA" id="ARBA00022989"/>
    </source>
</evidence>
<dbReference type="EMBL" id="GL883010">
    <property type="protein sequence ID" value="EGG20905.1"/>
    <property type="molecule type" value="Genomic_DNA"/>
</dbReference>
<reference evidence="16" key="1">
    <citation type="journal article" date="2011" name="Genome Res.">
        <title>Phylogeny-wide analysis of social amoeba genomes highlights ancient origins for complex intercellular communication.</title>
        <authorList>
            <person name="Heidel A.J."/>
            <person name="Lawal H.M."/>
            <person name="Felder M."/>
            <person name="Schilde C."/>
            <person name="Helps N.R."/>
            <person name="Tunggal B."/>
            <person name="Rivero F."/>
            <person name="John U."/>
            <person name="Schleicher M."/>
            <person name="Eichinger L."/>
            <person name="Platzer M."/>
            <person name="Noegel A.A."/>
            <person name="Schaap P."/>
            <person name="Gloeckner G."/>
        </authorList>
    </citation>
    <scope>NUCLEOTIDE SEQUENCE [LARGE SCALE GENOMIC DNA]</scope>
    <source>
        <strain evidence="16">SH3</strain>
    </source>
</reference>
<dbReference type="Pfam" id="PF10998">
    <property type="entry name" value="DUF2838"/>
    <property type="match status" value="1"/>
</dbReference>
<evidence type="ECO:0000313" key="15">
    <source>
        <dbReference type="EMBL" id="EGG20905.1"/>
    </source>
</evidence>
<comment type="subcellular location">
    <subcellularLocation>
        <location evidence="1">Membrane</location>
        <topology evidence="1">Multi-pass membrane protein</topology>
    </subcellularLocation>
</comment>
<evidence type="ECO:0000256" key="9">
    <source>
        <dbReference type="ARBA" id="ARBA00023136"/>
    </source>
</evidence>
<evidence type="ECO:0000256" key="2">
    <source>
        <dbReference type="ARBA" id="ARBA00006675"/>
    </source>
</evidence>
<feature type="compositionally biased region" description="Low complexity" evidence="13">
    <location>
        <begin position="359"/>
        <end position="381"/>
    </location>
</feature>
<feature type="compositionally biased region" description="Polar residues" evidence="13">
    <location>
        <begin position="382"/>
        <end position="401"/>
    </location>
</feature>
<dbReference type="KEGG" id="dfa:DFA_00772"/>
<dbReference type="GO" id="GO:0016020">
    <property type="term" value="C:membrane"/>
    <property type="evidence" value="ECO:0007669"/>
    <property type="project" value="UniProtKB-SubCell"/>
</dbReference>
<name>F4PTS6_CACFS</name>
<feature type="region of interest" description="Disordered" evidence="13">
    <location>
        <begin position="359"/>
        <end position="401"/>
    </location>
</feature>
<keyword evidence="5" id="KW-0808">Transferase</keyword>
<keyword evidence="12" id="KW-0012">Acyltransferase</keyword>
<dbReference type="PANTHER" id="PTHR31201:SF1">
    <property type="entry name" value="GLYCEROPHOSPHOCHOLINE ACYLTRANSFERASE 1"/>
    <property type="match status" value="1"/>
</dbReference>
<evidence type="ECO:0000256" key="12">
    <source>
        <dbReference type="ARBA" id="ARBA00023315"/>
    </source>
</evidence>
<evidence type="ECO:0000256" key="11">
    <source>
        <dbReference type="ARBA" id="ARBA00023264"/>
    </source>
</evidence>
<dbReference type="OrthoDB" id="406287at2759"/>
<evidence type="ECO:0000256" key="10">
    <source>
        <dbReference type="ARBA" id="ARBA00023209"/>
    </source>
</evidence>
<proteinExistence type="inferred from homology"/>
<feature type="transmembrane region" description="Helical" evidence="14">
    <location>
        <begin position="224"/>
        <end position="243"/>
    </location>
</feature>
<accession>F4PTS6</accession>
<sequence length="433" mass="48792">MTTTKMEDNNNNNTNTISSGTESDSEFSSSYSSTSSSDSSDNNSNNNNSRRKHQQDEDYSYLFEKIAPSSPMEMLRRYSVDNNTLKFRARVADNKIIKKLKVLEYVNDKRDEFEKKILSQGGASQIIRAKDKLAFVLGTSNLCLILFLFGRYPWAIPKICFSFSNGPLIWATVAWRNSLVFHSLDKATSVLIHLFPAIVTSSIRQQMTQVGDDEAFFGTWTESLGIPLAFYLAWQTIYLYVMLDLKKNTIKERNYITSLSFLTNRGGKSIMTKILNILPTKKLYVFIISQLLYTILTMMPCKIFYNNPTVHLCFVFAMLVVTLWNGANYYIDFFSRNYLNQIKEKEDSWKKIINSSIGNTSSAPNASSSTTGDSSAPSTPTLRGSSPSFAPTPVSSPLQTPSFSIGSKYPIDSEYVTLDHFNSPKLKPSGPQQ</sequence>
<evidence type="ECO:0000256" key="13">
    <source>
        <dbReference type="SAM" id="MobiDB-lite"/>
    </source>
</evidence>
<keyword evidence="16" id="KW-1185">Reference proteome</keyword>
<dbReference type="GO" id="GO:0016746">
    <property type="term" value="F:acyltransferase activity"/>
    <property type="evidence" value="ECO:0007669"/>
    <property type="project" value="UniProtKB-KW"/>
</dbReference>
<keyword evidence="6 14" id="KW-0812">Transmembrane</keyword>
<dbReference type="Proteomes" id="UP000007797">
    <property type="component" value="Unassembled WGS sequence"/>
</dbReference>
<evidence type="ECO:0000313" key="16">
    <source>
        <dbReference type="Proteomes" id="UP000007797"/>
    </source>
</evidence>
<dbReference type="GeneID" id="14873792"/>
<feature type="transmembrane region" description="Helical" evidence="14">
    <location>
        <begin position="133"/>
        <end position="149"/>
    </location>
</feature>
<feature type="region of interest" description="Disordered" evidence="13">
    <location>
        <begin position="1"/>
        <end position="56"/>
    </location>
</feature>
<dbReference type="RefSeq" id="XP_004358755.1">
    <property type="nucleotide sequence ID" value="XM_004358698.1"/>
</dbReference>
<dbReference type="STRING" id="1054147.F4PTS6"/>
<dbReference type="GO" id="GO:0006656">
    <property type="term" value="P:phosphatidylcholine biosynthetic process"/>
    <property type="evidence" value="ECO:0007669"/>
    <property type="project" value="TreeGrafter"/>
</dbReference>